<protein>
    <submittedName>
        <fullName evidence="9">BY PROTMAP: gi|342319356|gb|EGU11305.1| polyketide synthase [Rhodotorula glutinis ATCC 204091]</fullName>
    </submittedName>
</protein>
<sequence length="471" mass="51083">MPALQRRLASSASASFAARSLSTQLTLDRAEQIEVVLAREREIAAESLKAGNKQRALTALRQKKYQETLLSQTDAQLETLQKLVQSIEFSLVEKDVLFGLKQGNDVLKQLNKEMDLATVEKLMDDTREGIAYQEEVSALLSSRMSAQDEEDVQAELAALQAEQTGTKLPEAPTHALPDVERPAVTIPSEAESRPEERQAERRQAVAARTFLPPFLLLPRFRFRFAFQTLIRSCLPRSLTSSAITADALVTPSAARLLVSPYLTGPASTDSRAHPQYQLSQIKLSLAKDPSNAELLTLKTELEDLIQLTKEYLRTQAGPSASASTASPAPPSAKPSSASSSKPAASSSATPKSSQKAFKTGDDCSCRYMDGKWYPARITSISGSADKPVYTVVYKGYDTPEVVSANDAKSWQSFAKKSAKKGVHIPGITGESMFRSPADQNPQAKVGVVGSGRGMTSVAQKKRQTFQEGGDD</sequence>
<evidence type="ECO:0000256" key="7">
    <source>
        <dbReference type="SAM" id="MobiDB-lite"/>
    </source>
</evidence>
<dbReference type="GO" id="GO:0005771">
    <property type="term" value="C:multivesicular body"/>
    <property type="evidence" value="ECO:0007669"/>
    <property type="project" value="TreeGrafter"/>
</dbReference>
<dbReference type="GO" id="GO:0006900">
    <property type="term" value="P:vesicle budding from membrane"/>
    <property type="evidence" value="ECO:0007669"/>
    <property type="project" value="TreeGrafter"/>
</dbReference>
<dbReference type="GO" id="GO:0032511">
    <property type="term" value="P:late endosome to vacuole transport via multivesicular body sorting pathway"/>
    <property type="evidence" value="ECO:0007669"/>
    <property type="project" value="TreeGrafter"/>
</dbReference>
<dbReference type="STRING" id="5286.A0A0K3C4A0"/>
<dbReference type="PANTHER" id="PTHR22761:SF5">
    <property type="entry name" value="CHARGED MULTIVESICULAR BODY PROTEIN 6"/>
    <property type="match status" value="1"/>
</dbReference>
<keyword evidence="6" id="KW-0472">Membrane</keyword>
<dbReference type="SMART" id="SM00333">
    <property type="entry name" value="TUDOR"/>
    <property type="match status" value="1"/>
</dbReference>
<organism evidence="9 10">
    <name type="scientific">Rhodotorula toruloides</name>
    <name type="common">Yeast</name>
    <name type="synonym">Rhodosporidium toruloides</name>
    <dbReference type="NCBI Taxonomy" id="5286"/>
    <lineage>
        <taxon>Eukaryota</taxon>
        <taxon>Fungi</taxon>
        <taxon>Dikarya</taxon>
        <taxon>Basidiomycota</taxon>
        <taxon>Pucciniomycotina</taxon>
        <taxon>Microbotryomycetes</taxon>
        <taxon>Sporidiobolales</taxon>
        <taxon>Sporidiobolaceae</taxon>
        <taxon>Rhodotorula</taxon>
    </lineage>
</organism>
<evidence type="ECO:0000313" key="9">
    <source>
        <dbReference type="EMBL" id="CTR04409.1"/>
    </source>
</evidence>
<dbReference type="PROSITE" id="PS50304">
    <property type="entry name" value="TUDOR"/>
    <property type="match status" value="1"/>
</dbReference>
<evidence type="ECO:0000256" key="3">
    <source>
        <dbReference type="ARBA" id="ARBA00022448"/>
    </source>
</evidence>
<dbReference type="GO" id="GO:0000815">
    <property type="term" value="C:ESCRT III complex"/>
    <property type="evidence" value="ECO:0007669"/>
    <property type="project" value="TreeGrafter"/>
</dbReference>
<dbReference type="GO" id="GO:0015031">
    <property type="term" value="P:protein transport"/>
    <property type="evidence" value="ECO:0007669"/>
    <property type="project" value="UniProtKB-KW"/>
</dbReference>
<keyword evidence="4" id="KW-0967">Endosome</keyword>
<feature type="region of interest" description="Disordered" evidence="7">
    <location>
        <begin position="427"/>
        <end position="471"/>
    </location>
</feature>
<comment type="similarity">
    <text evidence="2">Belongs to the SNF7 family.</text>
</comment>
<comment type="subcellular location">
    <subcellularLocation>
        <location evidence="1">Endosome membrane</location>
    </subcellularLocation>
</comment>
<evidence type="ECO:0000256" key="1">
    <source>
        <dbReference type="ARBA" id="ARBA00004608"/>
    </source>
</evidence>
<keyword evidence="10" id="KW-1185">Reference proteome</keyword>
<evidence type="ECO:0000259" key="8">
    <source>
        <dbReference type="PROSITE" id="PS50304"/>
    </source>
</evidence>
<reference evidence="9 10" key="1">
    <citation type="submission" date="2015-07" db="EMBL/GenBank/DDBJ databases">
        <authorList>
            <person name="Cajimat M.N.B."/>
            <person name="Milazzo M.L."/>
            <person name="Fulhorst C.F."/>
        </authorList>
    </citation>
    <scope>NUCLEOTIDE SEQUENCE [LARGE SCALE GENOMIC DNA]</scope>
    <source>
        <strain evidence="9">Single colony</strain>
    </source>
</reference>
<dbReference type="AlphaFoldDB" id="A0A0K3C4A0"/>
<dbReference type="Gene3D" id="1.10.287.1060">
    <property type="entry name" value="ESAT-6-like"/>
    <property type="match status" value="1"/>
</dbReference>
<evidence type="ECO:0000313" key="10">
    <source>
        <dbReference type="Proteomes" id="UP000199069"/>
    </source>
</evidence>
<evidence type="ECO:0000256" key="5">
    <source>
        <dbReference type="ARBA" id="ARBA00022927"/>
    </source>
</evidence>
<feature type="region of interest" description="Disordered" evidence="7">
    <location>
        <begin position="316"/>
        <end position="360"/>
    </location>
</feature>
<evidence type="ECO:0000256" key="2">
    <source>
        <dbReference type="ARBA" id="ARBA00006190"/>
    </source>
</evidence>
<gene>
    <name evidence="9" type="primary">FGENESH: predicted gene_1.270</name>
    <name evidence="9" type="ORF">BN2166_0002700</name>
</gene>
<accession>A0A0K3C4A0</accession>
<keyword evidence="5" id="KW-0653">Protein transport</keyword>
<name>A0A0K3C4A0_RHOTO</name>
<dbReference type="InterPro" id="IPR002999">
    <property type="entry name" value="Tudor"/>
</dbReference>
<dbReference type="Gene3D" id="2.30.30.140">
    <property type="match status" value="1"/>
</dbReference>
<dbReference type="EMBL" id="CWKI01000001">
    <property type="protein sequence ID" value="CTR04409.1"/>
    <property type="molecule type" value="Genomic_DNA"/>
</dbReference>
<proteinExistence type="inferred from homology"/>
<feature type="domain" description="Tudor" evidence="8">
    <location>
        <begin position="356"/>
        <end position="417"/>
    </location>
</feature>
<dbReference type="PANTHER" id="PTHR22761">
    <property type="entry name" value="CHARGED MULTIVESICULAR BODY PROTEIN"/>
    <property type="match status" value="1"/>
</dbReference>
<dbReference type="Pfam" id="PF03357">
    <property type="entry name" value="Snf7"/>
    <property type="match status" value="1"/>
</dbReference>
<evidence type="ECO:0000256" key="4">
    <source>
        <dbReference type="ARBA" id="ARBA00022753"/>
    </source>
</evidence>
<evidence type="ECO:0000256" key="6">
    <source>
        <dbReference type="ARBA" id="ARBA00023136"/>
    </source>
</evidence>
<dbReference type="Proteomes" id="UP000199069">
    <property type="component" value="Unassembled WGS sequence"/>
</dbReference>
<dbReference type="SUPFAM" id="SSF63748">
    <property type="entry name" value="Tudor/PWWP/MBT"/>
    <property type="match status" value="1"/>
</dbReference>
<keyword evidence="3" id="KW-0813">Transport</keyword>
<feature type="compositionally biased region" description="Low complexity" evidence="7">
    <location>
        <begin position="333"/>
        <end position="353"/>
    </location>
</feature>
<dbReference type="InterPro" id="IPR005024">
    <property type="entry name" value="Snf7_fam"/>
</dbReference>